<gene>
    <name evidence="3" type="ORF">IAB93_04400</name>
</gene>
<evidence type="ECO:0000313" key="3">
    <source>
        <dbReference type="EMBL" id="MBO8465224.1"/>
    </source>
</evidence>
<organism evidence="3 4">
    <name type="scientific">Candidatus Merdivivens pullistercoris</name>
    <dbReference type="NCBI Taxonomy" id="2840873"/>
    <lineage>
        <taxon>Bacteria</taxon>
        <taxon>Pseudomonadati</taxon>
        <taxon>Bacteroidota</taxon>
        <taxon>Bacteroidia</taxon>
        <taxon>Bacteroidales</taxon>
        <taxon>Muribaculaceae</taxon>
        <taxon>Muribaculaceae incertae sedis</taxon>
        <taxon>Candidatus Merdivivens</taxon>
    </lineage>
</organism>
<feature type="region of interest" description="Disordered" evidence="2">
    <location>
        <begin position="124"/>
        <end position="148"/>
    </location>
</feature>
<dbReference type="Pfam" id="PF04519">
    <property type="entry name" value="Bactofilin"/>
    <property type="match status" value="1"/>
</dbReference>
<protein>
    <submittedName>
        <fullName evidence="3">Polymer-forming cytoskeletal protein</fullName>
    </submittedName>
</protein>
<dbReference type="AlphaFoldDB" id="A0A9D9I3F0"/>
<accession>A0A9D9I3F0</accession>
<reference evidence="3" key="2">
    <citation type="journal article" date="2021" name="PeerJ">
        <title>Extensive microbial diversity within the chicken gut microbiome revealed by metagenomics and culture.</title>
        <authorList>
            <person name="Gilroy R."/>
            <person name="Ravi A."/>
            <person name="Getino M."/>
            <person name="Pursley I."/>
            <person name="Horton D.L."/>
            <person name="Alikhan N.F."/>
            <person name="Baker D."/>
            <person name="Gharbi K."/>
            <person name="Hall N."/>
            <person name="Watson M."/>
            <person name="Adriaenssens E.M."/>
            <person name="Foster-Nyarko E."/>
            <person name="Jarju S."/>
            <person name="Secka A."/>
            <person name="Antonio M."/>
            <person name="Oren A."/>
            <person name="Chaudhuri R.R."/>
            <person name="La Ragione R."/>
            <person name="Hildebrand F."/>
            <person name="Pallen M.J."/>
        </authorList>
    </citation>
    <scope>NUCLEOTIDE SEQUENCE</scope>
    <source>
        <strain evidence="3">10037</strain>
    </source>
</reference>
<reference evidence="3" key="1">
    <citation type="submission" date="2020-10" db="EMBL/GenBank/DDBJ databases">
        <authorList>
            <person name="Gilroy R."/>
        </authorList>
    </citation>
    <scope>NUCLEOTIDE SEQUENCE</scope>
    <source>
        <strain evidence="3">10037</strain>
    </source>
</reference>
<feature type="compositionally biased region" description="Low complexity" evidence="2">
    <location>
        <begin position="134"/>
        <end position="148"/>
    </location>
</feature>
<sequence length="148" mass="15543">MAKNELHVDFNEISRLSAGTSLKGTMVSSSDIRIDGRFEGKIITEGKILIGESSVIKGDVIARSADVWGKIEGDLTIGDVLSLKDGCSLTGNAEVVKLSVEIGSSFNGSCKMISAGDFDAKLKAGKEAEGMPKQGQDAGQQAASQHRK</sequence>
<dbReference type="Proteomes" id="UP000823597">
    <property type="component" value="Unassembled WGS sequence"/>
</dbReference>
<evidence type="ECO:0000256" key="2">
    <source>
        <dbReference type="SAM" id="MobiDB-lite"/>
    </source>
</evidence>
<evidence type="ECO:0000313" key="4">
    <source>
        <dbReference type="Proteomes" id="UP000823597"/>
    </source>
</evidence>
<comment type="caution">
    <text evidence="3">The sequence shown here is derived from an EMBL/GenBank/DDBJ whole genome shotgun (WGS) entry which is preliminary data.</text>
</comment>
<dbReference type="InterPro" id="IPR007607">
    <property type="entry name" value="BacA/B"/>
</dbReference>
<proteinExistence type="inferred from homology"/>
<dbReference type="EMBL" id="JADIME010000044">
    <property type="protein sequence ID" value="MBO8465224.1"/>
    <property type="molecule type" value="Genomic_DNA"/>
</dbReference>
<dbReference type="PANTHER" id="PTHR35024:SF4">
    <property type="entry name" value="POLYMER-FORMING CYTOSKELETAL PROTEIN"/>
    <property type="match status" value="1"/>
</dbReference>
<name>A0A9D9I3F0_9BACT</name>
<dbReference type="PANTHER" id="PTHR35024">
    <property type="entry name" value="HYPOTHETICAL CYTOSOLIC PROTEIN"/>
    <property type="match status" value="1"/>
</dbReference>
<evidence type="ECO:0000256" key="1">
    <source>
        <dbReference type="ARBA" id="ARBA00044755"/>
    </source>
</evidence>
<comment type="similarity">
    <text evidence="1">Belongs to the bactofilin family.</text>
</comment>